<evidence type="ECO:0000313" key="3">
    <source>
        <dbReference type="Proteomes" id="UP000235916"/>
    </source>
</evidence>
<dbReference type="RefSeq" id="WP_102768558.1">
    <property type="nucleotide sequence ID" value="NZ_POSP01000003.1"/>
</dbReference>
<evidence type="ECO:0000256" key="1">
    <source>
        <dbReference type="SAM" id="MobiDB-lite"/>
    </source>
</evidence>
<accession>A0A2N8KYU6</accession>
<feature type="compositionally biased region" description="Low complexity" evidence="1">
    <location>
        <begin position="470"/>
        <end position="485"/>
    </location>
</feature>
<proteinExistence type="predicted"/>
<dbReference type="Proteomes" id="UP000235916">
    <property type="component" value="Unassembled WGS sequence"/>
</dbReference>
<keyword evidence="3" id="KW-1185">Reference proteome</keyword>
<evidence type="ECO:0008006" key="4">
    <source>
        <dbReference type="Google" id="ProtNLM"/>
    </source>
</evidence>
<dbReference type="AlphaFoldDB" id="A0A2N8KYU6"/>
<feature type="region of interest" description="Disordered" evidence="1">
    <location>
        <begin position="470"/>
        <end position="495"/>
    </location>
</feature>
<evidence type="ECO:0000313" key="2">
    <source>
        <dbReference type="EMBL" id="PND38640.1"/>
    </source>
</evidence>
<sequence length="495" mass="53104">MNSSPSPSWLGRLQRRLRARLARPQTLFLGIDGVQGAALSRPEAWADWCRAHAGSAVRLSLSSRLLHELVCQPGLPLDDEAALLAYARQQFGQYFGAAAKTWSLASWRLEAEPQAGLGEQCGAIALHGSAAQGWREFAAEHGVRLTQVQPAWALALQRLAQDEPEWRSAEQAALAWLEGQVLTWLTLSSGRLAGLRQLRLREATPEALAELLQELLQAQPGLPAAQVHVMGYGLQGTGTALNLGPALRLQGRLDAAAPDLAQLEPGAAAPSRRLPRPDFLGAPRERSPLAWPLAATAALVLATAGWSAWQAYTDRLQQQTQLARLKATQAAAPRAKAQTTPLAAVAVPARSRDAGKTVPDASRPAQEVQALLRQPWEAVLVQVEQAGAALKPAPLAWLSMDVNGSRQELRLEGLASDKLLPLQLVDRLAAEAGWRDVMLSRLQNAEQGLTGQRFELTAKFRGDLLRSPVAAAPESPEAAASATAPAKHKAGEARR</sequence>
<reference evidence="2 3" key="1">
    <citation type="submission" date="2018-01" db="EMBL/GenBank/DDBJ databases">
        <title>Draft genome sequence of Paucibacter aquatile CR182 isolated from freshwater of the Nakdong River.</title>
        <authorList>
            <person name="Choi A."/>
            <person name="Chung E.J."/>
        </authorList>
    </citation>
    <scope>NUCLEOTIDE SEQUENCE [LARGE SCALE GENOMIC DNA]</scope>
    <source>
        <strain evidence="2 3">CR182</strain>
    </source>
</reference>
<dbReference type="EMBL" id="POSP01000003">
    <property type="protein sequence ID" value="PND38640.1"/>
    <property type="molecule type" value="Genomic_DNA"/>
</dbReference>
<dbReference type="OrthoDB" id="8879939at2"/>
<protein>
    <recommendedName>
        <fullName evidence="4">Fimbrial assembly protein</fullName>
    </recommendedName>
</protein>
<gene>
    <name evidence="2" type="ORF">C1O66_14640</name>
</gene>
<name>A0A2N8KYU6_9BURK</name>
<organism evidence="2 3">
    <name type="scientific">Kinneretia aquatilis</name>
    <dbReference type="NCBI Taxonomy" id="2070761"/>
    <lineage>
        <taxon>Bacteria</taxon>
        <taxon>Pseudomonadati</taxon>
        <taxon>Pseudomonadota</taxon>
        <taxon>Betaproteobacteria</taxon>
        <taxon>Burkholderiales</taxon>
        <taxon>Sphaerotilaceae</taxon>
        <taxon>Roseateles</taxon>
    </lineage>
</organism>
<comment type="caution">
    <text evidence="2">The sequence shown here is derived from an EMBL/GenBank/DDBJ whole genome shotgun (WGS) entry which is preliminary data.</text>
</comment>